<protein>
    <submittedName>
        <fullName evidence="7">SLC35C2</fullName>
    </submittedName>
</protein>
<feature type="domain" description="Sugar phosphate transporter" evidence="6">
    <location>
        <begin position="14"/>
        <end position="308"/>
    </location>
</feature>
<feature type="transmembrane region" description="Helical" evidence="5">
    <location>
        <begin position="134"/>
        <end position="152"/>
    </location>
</feature>
<evidence type="ECO:0000256" key="3">
    <source>
        <dbReference type="ARBA" id="ARBA00022989"/>
    </source>
</evidence>
<evidence type="ECO:0000259" key="6">
    <source>
        <dbReference type="Pfam" id="PF03151"/>
    </source>
</evidence>
<dbReference type="InterPro" id="IPR004853">
    <property type="entry name" value="Sugar_P_trans_dom"/>
</dbReference>
<keyword evidence="3 5" id="KW-1133">Transmembrane helix</keyword>
<keyword evidence="2 5" id="KW-0812">Transmembrane</keyword>
<dbReference type="Pfam" id="PF03151">
    <property type="entry name" value="TPT"/>
    <property type="match status" value="1"/>
</dbReference>
<feature type="transmembrane region" description="Helical" evidence="5">
    <location>
        <begin position="238"/>
        <end position="259"/>
    </location>
</feature>
<keyword evidence="4 5" id="KW-0472">Membrane</keyword>
<dbReference type="OrthoDB" id="18894at2759"/>
<dbReference type="AlphaFoldDB" id="A0A7J7J7A9"/>
<evidence type="ECO:0000256" key="4">
    <source>
        <dbReference type="ARBA" id="ARBA00023136"/>
    </source>
</evidence>
<dbReference type="EMBL" id="VXIV02002911">
    <property type="protein sequence ID" value="KAF6022042.1"/>
    <property type="molecule type" value="Genomic_DNA"/>
</dbReference>
<comment type="caution">
    <text evidence="7">The sequence shown here is derived from an EMBL/GenBank/DDBJ whole genome shotgun (WGS) entry which is preliminary data.</text>
</comment>
<name>A0A7J7J7A9_BUGNE</name>
<feature type="transmembrane region" description="Helical" evidence="5">
    <location>
        <begin position="108"/>
        <end position="127"/>
    </location>
</feature>
<evidence type="ECO:0000313" key="8">
    <source>
        <dbReference type="Proteomes" id="UP000593567"/>
    </source>
</evidence>
<feature type="transmembrane region" description="Helical" evidence="5">
    <location>
        <begin position="75"/>
        <end position="96"/>
    </location>
</feature>
<evidence type="ECO:0000256" key="5">
    <source>
        <dbReference type="SAM" id="Phobius"/>
    </source>
</evidence>
<accession>A0A7J7J7A9</accession>
<dbReference type="InterPro" id="IPR050186">
    <property type="entry name" value="TPT_transporter"/>
</dbReference>
<dbReference type="PANTHER" id="PTHR11132">
    <property type="entry name" value="SOLUTE CARRIER FAMILY 35"/>
    <property type="match status" value="1"/>
</dbReference>
<dbReference type="GO" id="GO:0016020">
    <property type="term" value="C:membrane"/>
    <property type="evidence" value="ECO:0007669"/>
    <property type="project" value="UniProtKB-SubCell"/>
</dbReference>
<evidence type="ECO:0000256" key="1">
    <source>
        <dbReference type="ARBA" id="ARBA00004141"/>
    </source>
</evidence>
<feature type="transmembrane region" description="Helical" evidence="5">
    <location>
        <begin position="42"/>
        <end position="63"/>
    </location>
</feature>
<keyword evidence="8" id="KW-1185">Reference proteome</keyword>
<reference evidence="7" key="1">
    <citation type="submission" date="2020-06" db="EMBL/GenBank/DDBJ databases">
        <title>Draft genome of Bugula neritina, a colonial animal packing powerful symbionts and potential medicines.</title>
        <authorList>
            <person name="Rayko M."/>
        </authorList>
    </citation>
    <scope>NUCLEOTIDE SEQUENCE [LARGE SCALE GENOMIC DNA]</scope>
    <source>
        <strain evidence="7">Kwan_BN1</strain>
    </source>
</reference>
<comment type="subcellular location">
    <subcellularLocation>
        <location evidence="1">Membrane</location>
        <topology evidence="1">Multi-pass membrane protein</topology>
    </subcellularLocation>
</comment>
<evidence type="ECO:0000313" key="7">
    <source>
        <dbReference type="EMBL" id="KAF6022042.1"/>
    </source>
</evidence>
<dbReference type="Proteomes" id="UP000593567">
    <property type="component" value="Unassembled WGS sequence"/>
</dbReference>
<feature type="transmembrane region" description="Helical" evidence="5">
    <location>
        <begin position="158"/>
        <end position="178"/>
    </location>
</feature>
<evidence type="ECO:0000256" key="2">
    <source>
        <dbReference type="ARBA" id="ARBA00022692"/>
    </source>
</evidence>
<organism evidence="7 8">
    <name type="scientific">Bugula neritina</name>
    <name type="common">Brown bryozoan</name>
    <name type="synonym">Sertularia neritina</name>
    <dbReference type="NCBI Taxonomy" id="10212"/>
    <lineage>
        <taxon>Eukaryota</taxon>
        <taxon>Metazoa</taxon>
        <taxon>Spiralia</taxon>
        <taxon>Lophotrochozoa</taxon>
        <taxon>Bryozoa</taxon>
        <taxon>Gymnolaemata</taxon>
        <taxon>Cheilostomatida</taxon>
        <taxon>Flustrina</taxon>
        <taxon>Buguloidea</taxon>
        <taxon>Bugulidae</taxon>
        <taxon>Bugula</taxon>
    </lineage>
</organism>
<feature type="transmembrane region" description="Helical" evidence="5">
    <location>
        <begin position="12"/>
        <end position="30"/>
    </location>
</feature>
<feature type="transmembrane region" description="Helical" evidence="5">
    <location>
        <begin position="293"/>
        <end position="312"/>
    </location>
</feature>
<gene>
    <name evidence="7" type="ORF">EB796_019644</name>
</gene>
<proteinExistence type="predicted"/>
<sequence>MITTGFIKKGLLTLSLVLFYYFFSIVLTFYNKIVVTKFKYPLVMTYIHLIVKFVLASLVRNILECKKGKSRVTLDWWTFLVSVGPVGITSILDIGLSNWSFEFITVSLYTMTKTSAIVFILIFGLILRVETFRWMQLCVVLCISLGLFLFTFKSTQFNLIGFLMCLAASVTSGLRWGLTQKVAQRGELGLTNPVDFMYHIQPWMICGLLPLAVGIEGLKFSGDKNFLDYSSSNTIEKNMAVLLGGALLAFGLEFSEFLLVMKTSSLTLSVSSMFKECCILLFAHWLYNDEMNYINMLGLVACLSGIALHIYIKATKVIAPERINTKDEASLGLLANSIENEEDTAT</sequence>